<dbReference type="SUPFAM" id="SSF48013">
    <property type="entry name" value="NusB-like"/>
    <property type="match status" value="1"/>
</dbReference>
<evidence type="ECO:0000259" key="7">
    <source>
        <dbReference type="Pfam" id="PF01029"/>
    </source>
</evidence>
<dbReference type="GO" id="GO:0031564">
    <property type="term" value="P:transcription antitermination"/>
    <property type="evidence" value="ECO:0007669"/>
    <property type="project" value="UniProtKB-KW"/>
</dbReference>
<dbReference type="NCBIfam" id="TIGR01951">
    <property type="entry name" value="nusB"/>
    <property type="match status" value="1"/>
</dbReference>
<dbReference type="HAMAP" id="MF_00073">
    <property type="entry name" value="NusB"/>
    <property type="match status" value="1"/>
</dbReference>
<keyword evidence="4 6" id="KW-0805">Transcription regulation</keyword>
<evidence type="ECO:0000256" key="2">
    <source>
        <dbReference type="ARBA" id="ARBA00022814"/>
    </source>
</evidence>
<reference evidence="9" key="1">
    <citation type="submission" date="2016-10" db="EMBL/GenBank/DDBJ databases">
        <authorList>
            <person name="Varghese N."/>
            <person name="Submissions S."/>
        </authorList>
    </citation>
    <scope>NUCLEOTIDE SEQUENCE [LARGE SCALE GENOMIC DNA]</scope>
    <source>
        <strain evidence="9">DSM 3669</strain>
    </source>
</reference>
<dbReference type="EMBL" id="FOYM01000008">
    <property type="protein sequence ID" value="SFR02641.1"/>
    <property type="molecule type" value="Genomic_DNA"/>
</dbReference>
<proteinExistence type="inferred from homology"/>
<sequence length="138" mass="15726">MGRRQAREAAMQVLYQVEVGRVNVEEACGYVQENLALADRDMEYTRYLVHGTIDNLPELDKTIAEYSRDWHFSRLAAVDKSILRMALFEMLYAEDIPESVAINEAVELTKVFSGKESGKFINGILGAILKKEVIKKRK</sequence>
<evidence type="ECO:0000313" key="8">
    <source>
        <dbReference type="EMBL" id="SFR02641.1"/>
    </source>
</evidence>
<dbReference type="GO" id="GO:0006353">
    <property type="term" value="P:DNA-templated transcription termination"/>
    <property type="evidence" value="ECO:0007669"/>
    <property type="project" value="UniProtKB-UniRule"/>
</dbReference>
<dbReference type="PANTHER" id="PTHR11078">
    <property type="entry name" value="N UTILIZATION SUBSTANCE PROTEIN B-RELATED"/>
    <property type="match status" value="1"/>
</dbReference>
<keyword evidence="3 6" id="KW-0694">RNA-binding</keyword>
<dbReference type="Gene3D" id="1.10.940.10">
    <property type="entry name" value="NusB-like"/>
    <property type="match status" value="1"/>
</dbReference>
<dbReference type="RefSeq" id="WP_092482612.1">
    <property type="nucleotide sequence ID" value="NZ_FOYM01000008.1"/>
</dbReference>
<dbReference type="InterPro" id="IPR035926">
    <property type="entry name" value="NusB-like_sf"/>
</dbReference>
<gene>
    <name evidence="6" type="primary">nusB</name>
    <name evidence="8" type="ORF">SAMN05660706_10840</name>
</gene>
<organism evidence="8 9">
    <name type="scientific">Desulfoscipio geothermicus DSM 3669</name>
    <dbReference type="NCBI Taxonomy" id="1121426"/>
    <lineage>
        <taxon>Bacteria</taxon>
        <taxon>Bacillati</taxon>
        <taxon>Bacillota</taxon>
        <taxon>Clostridia</taxon>
        <taxon>Eubacteriales</taxon>
        <taxon>Desulfallaceae</taxon>
        <taxon>Desulfoscipio</taxon>
    </lineage>
</organism>
<evidence type="ECO:0000313" key="9">
    <source>
        <dbReference type="Proteomes" id="UP000199584"/>
    </source>
</evidence>
<dbReference type="OrthoDB" id="9811381at2"/>
<evidence type="ECO:0000256" key="6">
    <source>
        <dbReference type="HAMAP-Rule" id="MF_00073"/>
    </source>
</evidence>
<evidence type="ECO:0000256" key="4">
    <source>
        <dbReference type="ARBA" id="ARBA00023015"/>
    </source>
</evidence>
<keyword evidence="9" id="KW-1185">Reference proteome</keyword>
<dbReference type="PANTHER" id="PTHR11078:SF3">
    <property type="entry name" value="ANTITERMINATION NUSB DOMAIN-CONTAINING PROTEIN"/>
    <property type="match status" value="1"/>
</dbReference>
<keyword evidence="5 6" id="KW-0804">Transcription</keyword>
<dbReference type="Pfam" id="PF01029">
    <property type="entry name" value="NusB"/>
    <property type="match status" value="1"/>
</dbReference>
<evidence type="ECO:0000256" key="3">
    <source>
        <dbReference type="ARBA" id="ARBA00022884"/>
    </source>
</evidence>
<dbReference type="STRING" id="39060.SAMN05660706_10840"/>
<name>A0A1I6DBA1_9FIRM</name>
<feature type="domain" description="NusB/RsmB/TIM44" evidence="7">
    <location>
        <begin position="4"/>
        <end position="130"/>
    </location>
</feature>
<evidence type="ECO:0000256" key="1">
    <source>
        <dbReference type="ARBA" id="ARBA00005952"/>
    </source>
</evidence>
<dbReference type="CDD" id="cd00619">
    <property type="entry name" value="Terminator_NusB"/>
    <property type="match status" value="1"/>
</dbReference>
<comment type="similarity">
    <text evidence="1 6">Belongs to the NusB family.</text>
</comment>
<keyword evidence="2 6" id="KW-0889">Transcription antitermination</keyword>
<dbReference type="Proteomes" id="UP000199584">
    <property type="component" value="Unassembled WGS sequence"/>
</dbReference>
<comment type="function">
    <text evidence="6">Involved in transcription antitermination. Required for transcription of ribosomal RNA (rRNA) genes. Binds specifically to the boxA antiterminator sequence of the ribosomal RNA (rrn) operons.</text>
</comment>
<dbReference type="GO" id="GO:0005829">
    <property type="term" value="C:cytosol"/>
    <property type="evidence" value="ECO:0007669"/>
    <property type="project" value="TreeGrafter"/>
</dbReference>
<dbReference type="AlphaFoldDB" id="A0A1I6DBA1"/>
<accession>A0A1I6DBA1</accession>
<dbReference type="InterPro" id="IPR006027">
    <property type="entry name" value="NusB_RsmB_TIM44"/>
</dbReference>
<dbReference type="InterPro" id="IPR011605">
    <property type="entry name" value="NusB_fam"/>
</dbReference>
<evidence type="ECO:0000256" key="5">
    <source>
        <dbReference type="ARBA" id="ARBA00023163"/>
    </source>
</evidence>
<protein>
    <recommendedName>
        <fullName evidence="6">Transcription antitermination protein NusB</fullName>
    </recommendedName>
    <alternativeName>
        <fullName evidence="6">Antitermination factor NusB</fullName>
    </alternativeName>
</protein>
<dbReference type="GO" id="GO:0003723">
    <property type="term" value="F:RNA binding"/>
    <property type="evidence" value="ECO:0007669"/>
    <property type="project" value="UniProtKB-UniRule"/>
</dbReference>